<organism evidence="2 3">
    <name type="scientific">Rubroshorea leprosula</name>
    <dbReference type="NCBI Taxonomy" id="152421"/>
    <lineage>
        <taxon>Eukaryota</taxon>
        <taxon>Viridiplantae</taxon>
        <taxon>Streptophyta</taxon>
        <taxon>Embryophyta</taxon>
        <taxon>Tracheophyta</taxon>
        <taxon>Spermatophyta</taxon>
        <taxon>Magnoliopsida</taxon>
        <taxon>eudicotyledons</taxon>
        <taxon>Gunneridae</taxon>
        <taxon>Pentapetalae</taxon>
        <taxon>rosids</taxon>
        <taxon>malvids</taxon>
        <taxon>Malvales</taxon>
        <taxon>Dipterocarpaceae</taxon>
        <taxon>Rubroshorea</taxon>
    </lineage>
</organism>
<evidence type="ECO:0000313" key="2">
    <source>
        <dbReference type="EMBL" id="GKU92832.1"/>
    </source>
</evidence>
<feature type="chain" id="PRO_5043943897" description="Pollen Ole e 1 allergen and extensin family protein" evidence="1">
    <location>
        <begin position="22"/>
        <end position="268"/>
    </location>
</feature>
<feature type="signal peptide" evidence="1">
    <location>
        <begin position="1"/>
        <end position="21"/>
    </location>
</feature>
<protein>
    <recommendedName>
        <fullName evidence="4">Pollen Ole e 1 allergen and extensin family protein</fullName>
    </recommendedName>
</protein>
<dbReference type="PANTHER" id="PTHR46995">
    <property type="entry name" value="OS09G0508200 PROTEIN"/>
    <property type="match status" value="1"/>
</dbReference>
<comment type="caution">
    <text evidence="2">The sequence shown here is derived from an EMBL/GenBank/DDBJ whole genome shotgun (WGS) entry which is preliminary data.</text>
</comment>
<keyword evidence="1" id="KW-0732">Signal</keyword>
<sequence>MDLIILLPLLLASTFTHLLSAIAQPANPISRITVVGVVFCDICSSNTFSRHSYFLPGVDVNIQCKFRANSPKTSEQILVSVNRTTDKYGVYKMEIPHVDGVDCVEGLAIESICHASLIGSSPSACNVPALKTSTNQISVKAKQENLCIYSLNALSYKPSKRNVTLCGNHKEKLPNSFETSKCFLPFFSPFGFPWPFPSFPFPSLPPLPPLPSWPFPYPSNPPSLPFPFPPTPFLFKPPPPPAFNLGDPRTWIPSLPPSPMPTGSRDFL</sequence>
<proteinExistence type="predicted"/>
<reference evidence="2 3" key="1">
    <citation type="journal article" date="2021" name="Commun. Biol.">
        <title>The genome of Shorea leprosula (Dipterocarpaceae) highlights the ecological relevance of drought in aseasonal tropical rainforests.</title>
        <authorList>
            <person name="Ng K.K.S."/>
            <person name="Kobayashi M.J."/>
            <person name="Fawcett J.A."/>
            <person name="Hatakeyama M."/>
            <person name="Paape T."/>
            <person name="Ng C.H."/>
            <person name="Ang C.C."/>
            <person name="Tnah L.H."/>
            <person name="Lee C.T."/>
            <person name="Nishiyama T."/>
            <person name="Sese J."/>
            <person name="O'Brien M.J."/>
            <person name="Copetti D."/>
            <person name="Mohd Noor M.I."/>
            <person name="Ong R.C."/>
            <person name="Putra M."/>
            <person name="Sireger I.Z."/>
            <person name="Indrioko S."/>
            <person name="Kosugi Y."/>
            <person name="Izuno A."/>
            <person name="Isagi Y."/>
            <person name="Lee S.L."/>
            <person name="Shimizu K.K."/>
        </authorList>
    </citation>
    <scope>NUCLEOTIDE SEQUENCE [LARGE SCALE GENOMIC DNA]</scope>
    <source>
        <strain evidence="2">214</strain>
    </source>
</reference>
<keyword evidence="3" id="KW-1185">Reference proteome</keyword>
<evidence type="ECO:0008006" key="4">
    <source>
        <dbReference type="Google" id="ProtNLM"/>
    </source>
</evidence>
<name>A0AAV5I1Q8_9ROSI</name>
<evidence type="ECO:0000313" key="3">
    <source>
        <dbReference type="Proteomes" id="UP001054252"/>
    </source>
</evidence>
<dbReference type="Pfam" id="PF01190">
    <property type="entry name" value="Pollen_Ole_e_1"/>
    <property type="match status" value="1"/>
</dbReference>
<gene>
    <name evidence="2" type="ORF">SLEP1_g6505</name>
</gene>
<dbReference type="PANTHER" id="PTHR46995:SF6">
    <property type="entry name" value="POLLEN OLE E 1 ALLERGEN AND EXTENSIN FAMILY PROTEIN"/>
    <property type="match status" value="1"/>
</dbReference>
<dbReference type="EMBL" id="BPVZ01000006">
    <property type="protein sequence ID" value="GKU92832.1"/>
    <property type="molecule type" value="Genomic_DNA"/>
</dbReference>
<evidence type="ECO:0000256" key="1">
    <source>
        <dbReference type="SAM" id="SignalP"/>
    </source>
</evidence>
<accession>A0AAV5I1Q8</accession>
<dbReference type="AlphaFoldDB" id="A0AAV5I1Q8"/>
<dbReference type="Proteomes" id="UP001054252">
    <property type="component" value="Unassembled WGS sequence"/>
</dbReference>